<feature type="transmembrane region" description="Helical" evidence="2">
    <location>
        <begin position="144"/>
        <end position="166"/>
    </location>
</feature>
<evidence type="ECO:0000259" key="3">
    <source>
        <dbReference type="Pfam" id="PF07331"/>
    </source>
</evidence>
<evidence type="ECO:0000313" key="4">
    <source>
        <dbReference type="EMBL" id="QLF71486.1"/>
    </source>
</evidence>
<feature type="transmembrane region" description="Helical" evidence="2">
    <location>
        <begin position="104"/>
        <end position="132"/>
    </location>
</feature>
<feature type="transmembrane region" description="Helical" evidence="2">
    <location>
        <begin position="32"/>
        <end position="49"/>
    </location>
</feature>
<dbReference type="EMBL" id="CP058351">
    <property type="protein sequence ID" value="QLF71486.1"/>
    <property type="molecule type" value="Genomic_DNA"/>
</dbReference>
<keyword evidence="5" id="KW-1185">Reference proteome</keyword>
<feature type="compositionally biased region" description="Basic and acidic residues" evidence="1">
    <location>
        <begin position="10"/>
        <end position="21"/>
    </location>
</feature>
<feature type="transmembrane region" description="Helical" evidence="2">
    <location>
        <begin position="69"/>
        <end position="89"/>
    </location>
</feature>
<keyword evidence="2" id="KW-0472">Membrane</keyword>
<evidence type="ECO:0000313" key="5">
    <source>
        <dbReference type="Proteomes" id="UP000308530"/>
    </source>
</evidence>
<organism evidence="4 5">
    <name type="scientific">Peteryoungia desertarenae</name>
    <dbReference type="NCBI Taxonomy" id="1813451"/>
    <lineage>
        <taxon>Bacteria</taxon>
        <taxon>Pseudomonadati</taxon>
        <taxon>Pseudomonadota</taxon>
        <taxon>Alphaproteobacteria</taxon>
        <taxon>Hyphomicrobiales</taxon>
        <taxon>Rhizobiaceae</taxon>
        <taxon>Peteryoungia</taxon>
    </lineage>
</organism>
<dbReference type="Proteomes" id="UP000308530">
    <property type="component" value="Plasmid pPRADMK78_01"/>
</dbReference>
<keyword evidence="2" id="KW-0812">Transmembrane</keyword>
<feature type="domain" description="DUF1468" evidence="3">
    <location>
        <begin position="36"/>
        <end position="171"/>
    </location>
</feature>
<proteinExistence type="predicted"/>
<protein>
    <submittedName>
        <fullName evidence="4">Tripartite tricarboxylate transporter TctB family protein</fullName>
    </submittedName>
</protein>
<accession>A0ABX6QS48</accession>
<geneLocation type="plasmid" evidence="4 5">
    <name>pPRADMK78_01</name>
</geneLocation>
<reference evidence="4 5" key="1">
    <citation type="submission" date="2020-06" db="EMBL/GenBank/DDBJ databases">
        <title>Genome sequence of Rhizobium sp strain ADMK78.</title>
        <authorList>
            <person name="Rahi P."/>
        </authorList>
    </citation>
    <scope>NUCLEOTIDE SEQUENCE [LARGE SCALE GENOMIC DNA]</scope>
    <source>
        <strain evidence="4 5">ADMK78</strain>
        <plasmid evidence="4 5">pPRADMK78_01</plasmid>
    </source>
</reference>
<name>A0ABX6QS48_9HYPH</name>
<gene>
    <name evidence="4" type="ORF">FE840_017580</name>
</gene>
<dbReference type="InterPro" id="IPR009936">
    <property type="entry name" value="DUF1468"/>
</dbReference>
<dbReference type="Pfam" id="PF07331">
    <property type="entry name" value="TctB"/>
    <property type="match status" value="1"/>
</dbReference>
<dbReference type="RefSeq" id="WP_138287535.1">
    <property type="nucleotide sequence ID" value="NZ_CP058351.1"/>
</dbReference>
<sequence length="184" mass="19262">MTDLVNNKEAAGEEPRLRGEDEAGPASNQRDLAGLLIAAALFALAWIIFSDASGYPVRRSYAGFGPEIVPYIVGGGIVLLASLTLIMAWRGGFEVRPLLNTPGLLLVIAGIVAQIALLYAGAGFVLASTALFGLTAFGFGQKTLVLNFAIGAGMSILLFILFRYGLGLALPAGPLENSLNLLIR</sequence>
<keyword evidence="4" id="KW-0614">Plasmid</keyword>
<evidence type="ECO:0000256" key="2">
    <source>
        <dbReference type="SAM" id="Phobius"/>
    </source>
</evidence>
<feature type="region of interest" description="Disordered" evidence="1">
    <location>
        <begin position="1"/>
        <end position="25"/>
    </location>
</feature>
<keyword evidence="2" id="KW-1133">Transmembrane helix</keyword>
<evidence type="ECO:0000256" key="1">
    <source>
        <dbReference type="SAM" id="MobiDB-lite"/>
    </source>
</evidence>